<reference evidence="10" key="1">
    <citation type="submission" date="2025-08" db="UniProtKB">
        <authorList>
            <consortium name="Ensembl"/>
        </authorList>
    </citation>
    <scope>IDENTIFICATION</scope>
</reference>
<evidence type="ECO:0000256" key="6">
    <source>
        <dbReference type="ARBA" id="ARBA00023170"/>
    </source>
</evidence>
<dbReference type="Ensembl" id="ENSCCRT00010090584.1">
    <property type="protein sequence ID" value="ENSCCRP00010081644.1"/>
    <property type="gene ID" value="ENSCCRG00010035674.1"/>
</dbReference>
<proteinExistence type="predicted"/>
<dbReference type="PROSITE" id="PS50262">
    <property type="entry name" value="G_PROTEIN_RECEP_F1_2"/>
    <property type="match status" value="1"/>
</dbReference>
<dbReference type="PRINTS" id="PR00237">
    <property type="entry name" value="GPCRRHODOPSN"/>
</dbReference>
<feature type="transmembrane region" description="Helical" evidence="8">
    <location>
        <begin position="175"/>
        <end position="194"/>
    </location>
</feature>
<name>A0A8C1MVT0_CYPCA</name>
<keyword evidence="5 8" id="KW-0472">Membrane</keyword>
<keyword evidence="11" id="KW-1185">Reference proteome</keyword>
<reference evidence="10" key="2">
    <citation type="submission" date="2025-09" db="UniProtKB">
        <authorList>
            <consortium name="Ensembl"/>
        </authorList>
    </citation>
    <scope>IDENTIFICATION</scope>
</reference>
<evidence type="ECO:0000259" key="9">
    <source>
        <dbReference type="PROSITE" id="PS50262"/>
    </source>
</evidence>
<feature type="transmembrane region" description="Helical" evidence="8">
    <location>
        <begin position="228"/>
        <end position="251"/>
    </location>
</feature>
<dbReference type="GO" id="GO:0004930">
    <property type="term" value="F:G protein-coupled receptor activity"/>
    <property type="evidence" value="ECO:0007669"/>
    <property type="project" value="UniProtKB-KW"/>
</dbReference>
<keyword evidence="4" id="KW-0297">G-protein coupled receptor</keyword>
<dbReference type="PANTHER" id="PTHR45695">
    <property type="entry name" value="LEUCOKININ RECEPTOR-RELATED"/>
    <property type="match status" value="1"/>
</dbReference>
<evidence type="ECO:0000256" key="5">
    <source>
        <dbReference type="ARBA" id="ARBA00023136"/>
    </source>
</evidence>
<evidence type="ECO:0000313" key="10">
    <source>
        <dbReference type="Ensembl" id="ENSCCRP00010081644.1"/>
    </source>
</evidence>
<organism evidence="10 11">
    <name type="scientific">Cyprinus carpio</name>
    <name type="common">Common carp</name>
    <dbReference type="NCBI Taxonomy" id="7962"/>
    <lineage>
        <taxon>Eukaryota</taxon>
        <taxon>Metazoa</taxon>
        <taxon>Chordata</taxon>
        <taxon>Craniata</taxon>
        <taxon>Vertebrata</taxon>
        <taxon>Euteleostomi</taxon>
        <taxon>Actinopterygii</taxon>
        <taxon>Neopterygii</taxon>
        <taxon>Teleostei</taxon>
        <taxon>Ostariophysi</taxon>
        <taxon>Cypriniformes</taxon>
        <taxon>Cyprinidae</taxon>
        <taxon>Cyprininae</taxon>
        <taxon>Cyprinus</taxon>
    </lineage>
</organism>
<evidence type="ECO:0000256" key="4">
    <source>
        <dbReference type="ARBA" id="ARBA00023040"/>
    </source>
</evidence>
<evidence type="ECO:0000256" key="8">
    <source>
        <dbReference type="SAM" id="Phobius"/>
    </source>
</evidence>
<evidence type="ECO:0000256" key="3">
    <source>
        <dbReference type="ARBA" id="ARBA00022989"/>
    </source>
</evidence>
<comment type="subcellular location">
    <subcellularLocation>
        <location evidence="1">Membrane</location>
        <topology evidence="1">Multi-pass membrane protein</topology>
    </subcellularLocation>
</comment>
<dbReference type="Gene3D" id="1.20.1070.10">
    <property type="entry name" value="Rhodopsin 7-helix transmembrane proteins"/>
    <property type="match status" value="1"/>
</dbReference>
<dbReference type="CDD" id="cd00637">
    <property type="entry name" value="7tm_classA_rhodopsin-like"/>
    <property type="match status" value="1"/>
</dbReference>
<dbReference type="AlphaFoldDB" id="A0A8C1MVT0"/>
<feature type="domain" description="G-protein coupled receptors family 1 profile" evidence="9">
    <location>
        <begin position="22"/>
        <end position="250"/>
    </location>
</feature>
<dbReference type="Proteomes" id="UP000694427">
    <property type="component" value="Unplaced"/>
</dbReference>
<dbReference type="InterPro" id="IPR017452">
    <property type="entry name" value="GPCR_Rhodpsn_7TM"/>
</dbReference>
<feature type="transmembrane region" description="Helical" evidence="8">
    <location>
        <begin position="126"/>
        <end position="148"/>
    </location>
</feature>
<evidence type="ECO:0000256" key="2">
    <source>
        <dbReference type="ARBA" id="ARBA00022692"/>
    </source>
</evidence>
<dbReference type="GO" id="GO:0005886">
    <property type="term" value="C:plasma membrane"/>
    <property type="evidence" value="ECO:0007669"/>
    <property type="project" value="TreeGrafter"/>
</dbReference>
<dbReference type="InterPro" id="IPR000276">
    <property type="entry name" value="GPCR_Rhodpsn"/>
</dbReference>
<keyword evidence="3 8" id="KW-1133">Transmembrane helix</keyword>
<evidence type="ECO:0000313" key="11">
    <source>
        <dbReference type="Proteomes" id="UP000694427"/>
    </source>
</evidence>
<protein>
    <submittedName>
        <fullName evidence="10">Olfactory receptor class A related 5</fullName>
    </submittedName>
</protein>
<keyword evidence="7" id="KW-0807">Transducer</keyword>
<dbReference type="PANTHER" id="PTHR45695:SF9">
    <property type="entry name" value="LEUCOKININ RECEPTOR"/>
    <property type="match status" value="1"/>
</dbReference>
<dbReference type="Pfam" id="PF00001">
    <property type="entry name" value="7tm_1"/>
    <property type="match status" value="1"/>
</dbReference>
<keyword evidence="2 8" id="KW-0812">Transmembrane</keyword>
<sequence>IIKCLTQNAPNITFFCLTGIIGNFWLGLRSLPKSSSQLRPNDVLFMNLAASNLITNCLVDLPDTLTQFVNNWFMGRNYCGVLQFSSDLSETSSIFSTMFISVYWHQKLVGSIRRGGAPVQMDNLRLVGVLLAGSWIVALMFSVPHFFIAEHDGNETLEVCEERFPTPAEKKTFDALYLILANVVPLVGITYASVNVRAAKSVVAVATIFIFCWFTHLVLRIYSSFRNSILAVKLTNFIGASYTCFVPYVYLHGVKKLNCSWR</sequence>
<keyword evidence="6" id="KW-0675">Receptor</keyword>
<evidence type="ECO:0000256" key="7">
    <source>
        <dbReference type="ARBA" id="ARBA00023224"/>
    </source>
</evidence>
<feature type="transmembrane region" description="Helical" evidence="8">
    <location>
        <begin position="201"/>
        <end position="222"/>
    </location>
</feature>
<dbReference type="SUPFAM" id="SSF81321">
    <property type="entry name" value="Family A G protein-coupled receptor-like"/>
    <property type="match status" value="1"/>
</dbReference>
<evidence type="ECO:0000256" key="1">
    <source>
        <dbReference type="ARBA" id="ARBA00004141"/>
    </source>
</evidence>
<accession>A0A8C1MVT0</accession>